<dbReference type="Gene3D" id="3.10.450.50">
    <property type="match status" value="1"/>
</dbReference>
<dbReference type="InterPro" id="IPR004964">
    <property type="entry name" value="PhzA_PhzB"/>
</dbReference>
<dbReference type="EMBL" id="QUAK01000056">
    <property type="protein sequence ID" value="RFU86794.1"/>
    <property type="molecule type" value="Genomic_DNA"/>
</dbReference>
<comment type="similarity">
    <text evidence="1">Belongs to the PhzA/PhzB family.</text>
</comment>
<gene>
    <name evidence="3" type="ORF">DY218_10370</name>
</gene>
<dbReference type="InterPro" id="IPR032710">
    <property type="entry name" value="NTF2-like_dom_sf"/>
</dbReference>
<dbReference type="Pfam" id="PF03284">
    <property type="entry name" value="PHZA_PHZB"/>
    <property type="match status" value="1"/>
</dbReference>
<comment type="caution">
    <text evidence="3">The sequence shown here is derived from an EMBL/GenBank/DDBJ whole genome shotgun (WGS) entry which is preliminary data.</text>
</comment>
<reference evidence="3 4" key="1">
    <citation type="submission" date="2018-08" db="EMBL/GenBank/DDBJ databases">
        <title>Isolation, diversity and antifungal activity of Actinobacteria from wheat.</title>
        <authorList>
            <person name="Han C."/>
        </authorList>
    </citation>
    <scope>NUCLEOTIDE SEQUENCE [LARGE SCALE GENOMIC DNA]</scope>
    <source>
        <strain evidence="3 4">NEAU-YY421</strain>
    </source>
</reference>
<keyword evidence="4" id="KW-1185">Reference proteome</keyword>
<proteinExistence type="inferred from homology"/>
<accession>A0A372M777</accession>
<dbReference type="AlphaFoldDB" id="A0A372M777"/>
<name>A0A372M777_9ACTN</name>
<sequence length="147" mass="17474">MREHNRAVVDRYMHTRGQDRLQRHLLFTEDGVGGLWTTDSGEPIVIRGRDRLGEHAVWSLRCFPDWEWYDIEIFDTQDPDRFWVECKGRGKIVYPGYPEGYYQNHFLHSFRFSGGKIKQQREFMNPCQQFRALGIDVPVVRREGIPT</sequence>
<dbReference type="SUPFAM" id="SSF54427">
    <property type="entry name" value="NTF2-like"/>
    <property type="match status" value="1"/>
</dbReference>
<evidence type="ECO:0000313" key="4">
    <source>
        <dbReference type="Proteomes" id="UP000263094"/>
    </source>
</evidence>
<dbReference type="OrthoDB" id="8479735at2"/>
<dbReference type="GO" id="GO:0017000">
    <property type="term" value="P:antibiotic biosynthetic process"/>
    <property type="evidence" value="ECO:0007669"/>
    <property type="project" value="UniProtKB-KW"/>
</dbReference>
<evidence type="ECO:0000256" key="1">
    <source>
        <dbReference type="ARBA" id="ARBA00009377"/>
    </source>
</evidence>
<protein>
    <submittedName>
        <fullName evidence="3">Phenazine biosynthesis protein</fullName>
    </submittedName>
</protein>
<keyword evidence="2" id="KW-0045">Antibiotic biosynthesis</keyword>
<organism evidence="3 4">
    <name type="scientific">Streptomyces triticagri</name>
    <dbReference type="NCBI Taxonomy" id="2293568"/>
    <lineage>
        <taxon>Bacteria</taxon>
        <taxon>Bacillati</taxon>
        <taxon>Actinomycetota</taxon>
        <taxon>Actinomycetes</taxon>
        <taxon>Kitasatosporales</taxon>
        <taxon>Streptomycetaceae</taxon>
        <taxon>Streptomyces</taxon>
    </lineage>
</organism>
<evidence type="ECO:0000313" key="3">
    <source>
        <dbReference type="EMBL" id="RFU86794.1"/>
    </source>
</evidence>
<dbReference type="Proteomes" id="UP000263094">
    <property type="component" value="Unassembled WGS sequence"/>
</dbReference>
<evidence type="ECO:0000256" key="2">
    <source>
        <dbReference type="ARBA" id="ARBA00023194"/>
    </source>
</evidence>